<evidence type="ECO:0000256" key="4">
    <source>
        <dbReference type="ARBA" id="ARBA00022692"/>
    </source>
</evidence>
<sequence>MNRLPDIEKLRICKLYFVFGLFGLPSIWLVNGFWFFDQAFRRKPAFPEQASIRSYVVLSFIGAILWIVGIAFWAHVFLSGRVGWGATGDEMSLILPIGEV</sequence>
<dbReference type="Pfam" id="PF10251">
    <property type="entry name" value="PEN-2"/>
    <property type="match status" value="1"/>
</dbReference>
<dbReference type="PANTHER" id="PTHR16318">
    <property type="entry name" value="GAMMA-SECRETASE SUBUNIT PEN-2"/>
    <property type="match status" value="1"/>
</dbReference>
<feature type="transmembrane region" description="Helical" evidence="8">
    <location>
        <begin position="12"/>
        <end position="36"/>
    </location>
</feature>
<protein>
    <recommendedName>
        <fullName evidence="3">Gamma-secretase subunit PEN-2</fullName>
    </recommendedName>
</protein>
<keyword evidence="7 8" id="KW-0472">Membrane</keyword>
<keyword evidence="4 8" id="KW-0812">Transmembrane</keyword>
<evidence type="ECO:0000256" key="1">
    <source>
        <dbReference type="ARBA" id="ARBA00004141"/>
    </source>
</evidence>
<dbReference type="Proteomes" id="UP000030758">
    <property type="component" value="Unassembled WGS sequence"/>
</dbReference>
<evidence type="ECO:0000313" key="9">
    <source>
        <dbReference type="EMBL" id="KFD53042.1"/>
    </source>
</evidence>
<name>A0A085NK21_9BILA</name>
<evidence type="ECO:0000256" key="2">
    <source>
        <dbReference type="ARBA" id="ARBA00009607"/>
    </source>
</evidence>
<keyword evidence="5" id="KW-0914">Notch signaling pathway</keyword>
<gene>
    <name evidence="9" type="ORF">M513_06158</name>
    <name evidence="10" type="ORF">M514_06158</name>
</gene>
<evidence type="ECO:0000313" key="10">
    <source>
        <dbReference type="EMBL" id="KFD69817.1"/>
    </source>
</evidence>
<feature type="transmembrane region" description="Helical" evidence="8">
    <location>
        <begin position="56"/>
        <end position="78"/>
    </location>
</feature>
<comment type="subcellular location">
    <subcellularLocation>
        <location evidence="1">Membrane</location>
        <topology evidence="1">Multi-pass membrane protein</topology>
    </subcellularLocation>
</comment>
<dbReference type="OrthoDB" id="524898at2759"/>
<dbReference type="Proteomes" id="UP000030764">
    <property type="component" value="Unassembled WGS sequence"/>
</dbReference>
<dbReference type="EMBL" id="KL363221">
    <property type="protein sequence ID" value="KFD53042.1"/>
    <property type="molecule type" value="Genomic_DNA"/>
</dbReference>
<dbReference type="GO" id="GO:0007219">
    <property type="term" value="P:Notch signaling pathway"/>
    <property type="evidence" value="ECO:0007669"/>
    <property type="project" value="UniProtKB-KW"/>
</dbReference>
<evidence type="ECO:0000256" key="3">
    <source>
        <dbReference type="ARBA" id="ARBA00018306"/>
    </source>
</evidence>
<evidence type="ECO:0000256" key="6">
    <source>
        <dbReference type="ARBA" id="ARBA00022989"/>
    </source>
</evidence>
<organism evidence="10">
    <name type="scientific">Trichuris suis</name>
    <name type="common">pig whipworm</name>
    <dbReference type="NCBI Taxonomy" id="68888"/>
    <lineage>
        <taxon>Eukaryota</taxon>
        <taxon>Metazoa</taxon>
        <taxon>Ecdysozoa</taxon>
        <taxon>Nematoda</taxon>
        <taxon>Enoplea</taxon>
        <taxon>Dorylaimia</taxon>
        <taxon>Trichinellida</taxon>
        <taxon>Trichuridae</taxon>
        <taxon>Trichuris</taxon>
    </lineage>
</organism>
<reference evidence="10 11" key="1">
    <citation type="journal article" date="2014" name="Nat. Genet.">
        <title>Genome and transcriptome of the porcine whipworm Trichuris suis.</title>
        <authorList>
            <person name="Jex A.R."/>
            <person name="Nejsum P."/>
            <person name="Schwarz E.M."/>
            <person name="Hu L."/>
            <person name="Young N.D."/>
            <person name="Hall R.S."/>
            <person name="Korhonen P.K."/>
            <person name="Liao S."/>
            <person name="Thamsborg S."/>
            <person name="Xia J."/>
            <person name="Xu P."/>
            <person name="Wang S."/>
            <person name="Scheerlinck J.P."/>
            <person name="Hofmann A."/>
            <person name="Sternberg P.W."/>
            <person name="Wang J."/>
            <person name="Gasser R.B."/>
        </authorList>
    </citation>
    <scope>NUCLEOTIDE SEQUENCE [LARGE SCALE GENOMIC DNA]</scope>
    <source>
        <strain evidence="10">DCEP-RM93F</strain>
        <strain evidence="9">DCEP-RM93M</strain>
    </source>
</reference>
<comment type="similarity">
    <text evidence="2">Belongs to the PEN-2 family.</text>
</comment>
<evidence type="ECO:0000256" key="5">
    <source>
        <dbReference type="ARBA" id="ARBA00022976"/>
    </source>
</evidence>
<dbReference type="EMBL" id="KL367492">
    <property type="protein sequence ID" value="KFD69817.1"/>
    <property type="molecule type" value="Genomic_DNA"/>
</dbReference>
<keyword evidence="11" id="KW-1185">Reference proteome</keyword>
<proteinExistence type="inferred from homology"/>
<dbReference type="AlphaFoldDB" id="A0A085NK21"/>
<evidence type="ECO:0000256" key="7">
    <source>
        <dbReference type="ARBA" id="ARBA00023136"/>
    </source>
</evidence>
<dbReference type="InterPro" id="IPR019379">
    <property type="entry name" value="Gamma_Secretase_Asp_P_PEN2"/>
</dbReference>
<feature type="non-terminal residue" evidence="10">
    <location>
        <position position="100"/>
    </location>
</feature>
<keyword evidence="6 8" id="KW-1133">Transmembrane helix</keyword>
<dbReference type="GO" id="GO:0070765">
    <property type="term" value="C:gamma-secretase complex"/>
    <property type="evidence" value="ECO:0007669"/>
    <property type="project" value="TreeGrafter"/>
</dbReference>
<evidence type="ECO:0000256" key="8">
    <source>
        <dbReference type="SAM" id="Phobius"/>
    </source>
</evidence>
<evidence type="ECO:0000313" key="11">
    <source>
        <dbReference type="Proteomes" id="UP000030764"/>
    </source>
</evidence>
<accession>A0A085NK21</accession>
<dbReference type="PANTHER" id="PTHR16318:SF0">
    <property type="entry name" value="GAMMA-SECRETASE SUBUNIT PEN-2"/>
    <property type="match status" value="1"/>
</dbReference>
<dbReference type="GO" id="GO:0007220">
    <property type="term" value="P:Notch receptor processing"/>
    <property type="evidence" value="ECO:0007669"/>
    <property type="project" value="TreeGrafter"/>
</dbReference>